<keyword evidence="6" id="KW-1185">Reference proteome</keyword>
<dbReference type="RefSeq" id="XP_017998452.1">
    <property type="nucleotide sequence ID" value="XM_018144362.1"/>
</dbReference>
<comment type="caution">
    <text evidence="5">The sequence shown here is derived from an EMBL/GenBank/DDBJ whole genome shotgun (WGS) entry which is preliminary data.</text>
</comment>
<keyword evidence="2" id="KW-0521">NADP</keyword>
<dbReference type="Gene3D" id="3.40.50.720">
    <property type="entry name" value="NAD(P)-binding Rossmann-like Domain"/>
    <property type="match status" value="1"/>
</dbReference>
<dbReference type="PANTHER" id="PTHR47706:SF1">
    <property type="entry name" value="CIPA-LIKE, PUTATIVE (AFU_ORTHOLOGUE AFUA_1G12460)-RELATED"/>
    <property type="match status" value="1"/>
</dbReference>
<dbReference type="InterPro" id="IPR036291">
    <property type="entry name" value="NAD(P)-bd_dom_sf"/>
</dbReference>
<dbReference type="SUPFAM" id="SSF51735">
    <property type="entry name" value="NAD(P)-binding Rossmann-fold domains"/>
    <property type="match status" value="1"/>
</dbReference>
<dbReference type="EMBL" id="LFJN01000018">
    <property type="protein sequence ID" value="KPI38489.1"/>
    <property type="molecule type" value="Genomic_DNA"/>
</dbReference>
<dbReference type="GO" id="GO:0016491">
    <property type="term" value="F:oxidoreductase activity"/>
    <property type="evidence" value="ECO:0007669"/>
    <property type="project" value="UniProtKB-KW"/>
</dbReference>
<dbReference type="AlphaFoldDB" id="A0A0N0NL10"/>
<name>A0A0N0NL10_9EURO</name>
<dbReference type="Gene3D" id="3.90.25.10">
    <property type="entry name" value="UDP-galactose 4-epimerase, domain 1"/>
    <property type="match status" value="1"/>
</dbReference>
<comment type="similarity">
    <text evidence="1">Belongs to the NmrA-type oxidoreductase family. Isoflavone reductase subfamily.</text>
</comment>
<feature type="domain" description="NAD(P)-binding" evidence="4">
    <location>
        <begin position="13"/>
        <end position="196"/>
    </location>
</feature>
<evidence type="ECO:0000259" key="4">
    <source>
        <dbReference type="Pfam" id="PF13460"/>
    </source>
</evidence>
<dbReference type="InterPro" id="IPR051609">
    <property type="entry name" value="NmrA/Isoflavone_reductase-like"/>
</dbReference>
<dbReference type="GeneID" id="28736242"/>
<evidence type="ECO:0000256" key="3">
    <source>
        <dbReference type="ARBA" id="ARBA00023002"/>
    </source>
</evidence>
<gene>
    <name evidence="5" type="ORF">AB675_4237</name>
</gene>
<protein>
    <recommendedName>
        <fullName evidence="4">NAD(P)-binding domain-containing protein</fullName>
    </recommendedName>
</protein>
<reference evidence="5 6" key="1">
    <citation type="submission" date="2015-06" db="EMBL/GenBank/DDBJ databases">
        <title>Draft genome of the ant-associated black yeast Phialophora attae CBS 131958.</title>
        <authorList>
            <person name="Moreno L.F."/>
            <person name="Stielow B.J."/>
            <person name="de Hoog S."/>
            <person name="Vicente V.A."/>
            <person name="Weiss V.A."/>
            <person name="de Vries M."/>
            <person name="Cruz L.M."/>
            <person name="Souza E.M."/>
        </authorList>
    </citation>
    <scope>NUCLEOTIDE SEQUENCE [LARGE SCALE GENOMIC DNA]</scope>
    <source>
        <strain evidence="5 6">CBS 131958</strain>
    </source>
</reference>
<accession>A0A0N0NL10</accession>
<evidence type="ECO:0000256" key="1">
    <source>
        <dbReference type="ARBA" id="ARBA00005725"/>
    </source>
</evidence>
<dbReference type="Pfam" id="PF13460">
    <property type="entry name" value="NAD_binding_10"/>
    <property type="match status" value="1"/>
</dbReference>
<sequence length="322" mass="34934">MAIQKYQNIVVAGVNGTLGTFVVAALVKAEFTVTILTTNAEKTAAVVPEASHTKIVQVDYVKEDLVPILRGQDAVVCLISRMVSKPHIVLADAAVEADVPRIIPSSFGIKMEEELRTNKALVDKWKTLDHVGSLVEAGKITSTAVQTSAFLDWALERGILLNIHGPTVLMNGGDVPLSTTHRGDIAQAIVGILQNPEATTNKVVAIQSLHTTQNRLLTLAQEVDPEREFKIIPVQTEALEKQAKENWDCGERSAPALAGFLAHASYGQGKAAWSEDDNELLGVQRWSDQKIKDFLKDLMQREPIARYPGNIAASSEAASRNS</sequence>
<dbReference type="PANTHER" id="PTHR47706">
    <property type="entry name" value="NMRA-LIKE FAMILY PROTEIN"/>
    <property type="match status" value="1"/>
</dbReference>
<keyword evidence="3" id="KW-0560">Oxidoreductase</keyword>
<dbReference type="InterPro" id="IPR016040">
    <property type="entry name" value="NAD(P)-bd_dom"/>
</dbReference>
<dbReference type="OrthoDB" id="9974981at2759"/>
<organism evidence="5 6">
    <name type="scientific">Cyphellophora attinorum</name>
    <dbReference type="NCBI Taxonomy" id="1664694"/>
    <lineage>
        <taxon>Eukaryota</taxon>
        <taxon>Fungi</taxon>
        <taxon>Dikarya</taxon>
        <taxon>Ascomycota</taxon>
        <taxon>Pezizomycotina</taxon>
        <taxon>Eurotiomycetes</taxon>
        <taxon>Chaetothyriomycetidae</taxon>
        <taxon>Chaetothyriales</taxon>
        <taxon>Cyphellophoraceae</taxon>
        <taxon>Cyphellophora</taxon>
    </lineage>
</organism>
<evidence type="ECO:0000313" key="5">
    <source>
        <dbReference type="EMBL" id="KPI38489.1"/>
    </source>
</evidence>
<proteinExistence type="inferred from homology"/>
<dbReference type="VEuPathDB" id="FungiDB:AB675_4237"/>
<dbReference type="Proteomes" id="UP000038010">
    <property type="component" value="Unassembled WGS sequence"/>
</dbReference>
<evidence type="ECO:0000256" key="2">
    <source>
        <dbReference type="ARBA" id="ARBA00022857"/>
    </source>
</evidence>
<evidence type="ECO:0000313" key="6">
    <source>
        <dbReference type="Proteomes" id="UP000038010"/>
    </source>
</evidence>